<organism evidence="2 3">
    <name type="scientific">[Anoxybacillus] calidus</name>
    <dbReference type="NCBI Taxonomy" id="575178"/>
    <lineage>
        <taxon>Bacteria</taxon>
        <taxon>Bacillati</taxon>
        <taxon>Bacillota</taxon>
        <taxon>Bacilli</taxon>
        <taxon>Bacillales</taxon>
        <taxon>Anoxybacillaceae</taxon>
        <taxon>Paranoxybacillus</taxon>
    </lineage>
</organism>
<dbReference type="AlphaFoldDB" id="A0A7V9Z2Q6"/>
<dbReference type="Proteomes" id="UP000580891">
    <property type="component" value="Unassembled WGS sequence"/>
</dbReference>
<dbReference type="Pfam" id="PF25184">
    <property type="entry name" value="YxzE"/>
    <property type="match status" value="1"/>
</dbReference>
<feature type="compositionally biased region" description="Gly residues" evidence="1">
    <location>
        <begin position="59"/>
        <end position="72"/>
    </location>
</feature>
<protein>
    <submittedName>
        <fullName evidence="2">Uncharacterized protein</fullName>
    </submittedName>
</protein>
<evidence type="ECO:0000313" key="2">
    <source>
        <dbReference type="EMBL" id="MBA2872941.1"/>
    </source>
</evidence>
<dbReference type="EMBL" id="JACDUU010000010">
    <property type="protein sequence ID" value="MBA2872941.1"/>
    <property type="molecule type" value="Genomic_DNA"/>
</dbReference>
<sequence>MKFFLLFLLGIFAALFFFVFLSNTTKTHKRNKRGDSEVLPPFYHDTSSTNDHNDHSDFSGGGGGDGGGGGGD</sequence>
<comment type="caution">
    <text evidence="2">The sequence shown here is derived from an EMBL/GenBank/DDBJ whole genome shotgun (WGS) entry which is preliminary data.</text>
</comment>
<name>A0A7V9Z2Q6_9BACL</name>
<evidence type="ECO:0000313" key="3">
    <source>
        <dbReference type="Proteomes" id="UP000580891"/>
    </source>
</evidence>
<accession>A0A7V9Z2Q6</accession>
<reference evidence="2 3" key="1">
    <citation type="submission" date="2020-07" db="EMBL/GenBank/DDBJ databases">
        <title>Genomic Encyclopedia of Type Strains, Phase IV (KMG-IV): sequencing the most valuable type-strain genomes for metagenomic binning, comparative biology and taxonomic classification.</title>
        <authorList>
            <person name="Goeker M."/>
        </authorList>
    </citation>
    <scope>NUCLEOTIDE SEQUENCE [LARGE SCALE GENOMIC DNA]</scope>
    <source>
        <strain evidence="2 3">DSM 25220</strain>
    </source>
</reference>
<proteinExistence type="predicted"/>
<feature type="region of interest" description="Disordered" evidence="1">
    <location>
        <begin position="26"/>
        <end position="72"/>
    </location>
</feature>
<dbReference type="RefSeq" id="WP_181538684.1">
    <property type="nucleotide sequence ID" value="NZ_JACDUU010000010.1"/>
</dbReference>
<evidence type="ECO:0000256" key="1">
    <source>
        <dbReference type="SAM" id="MobiDB-lite"/>
    </source>
</evidence>
<keyword evidence="3" id="KW-1185">Reference proteome</keyword>
<dbReference type="InterPro" id="IPR057360">
    <property type="entry name" value="YxzE"/>
</dbReference>
<gene>
    <name evidence="2" type="ORF">HNQ85_003256</name>
</gene>